<dbReference type="SUPFAM" id="SSF51445">
    <property type="entry name" value="(Trans)glycosidases"/>
    <property type="match status" value="1"/>
</dbReference>
<dbReference type="PANTHER" id="PTHR47786">
    <property type="entry name" value="ALPHA-1,4-GLUCAN:MALTOSE-1-PHOSPHATE MALTOSYLTRANSFERASE"/>
    <property type="match status" value="1"/>
</dbReference>
<dbReference type="Gene3D" id="3.20.20.80">
    <property type="entry name" value="Glycosidases"/>
    <property type="match status" value="1"/>
</dbReference>
<proteinExistence type="predicted"/>
<keyword evidence="1" id="KW-0732">Signal</keyword>
<name>A0AAV7YEI0_9EUKA</name>
<evidence type="ECO:0000313" key="3">
    <source>
        <dbReference type="EMBL" id="KAJ3428168.1"/>
    </source>
</evidence>
<dbReference type="AlphaFoldDB" id="A0AAV7YEI0"/>
<feature type="signal peptide" evidence="1">
    <location>
        <begin position="1"/>
        <end position="23"/>
    </location>
</feature>
<dbReference type="InterPro" id="IPR006047">
    <property type="entry name" value="GH13_cat_dom"/>
</dbReference>
<accession>A0AAV7YEI0</accession>
<gene>
    <name evidence="3" type="ORF">M0812_25800</name>
</gene>
<dbReference type="SMART" id="SM00642">
    <property type="entry name" value="Aamy"/>
    <property type="match status" value="1"/>
</dbReference>
<protein>
    <submittedName>
        <fullName evidence="3">Alpha-14-glucan</fullName>
    </submittedName>
</protein>
<dbReference type="PANTHER" id="PTHR47786:SF2">
    <property type="entry name" value="GLYCOSYL HYDROLASE FAMILY 13 CATALYTIC DOMAIN-CONTAINING PROTEIN"/>
    <property type="match status" value="1"/>
</dbReference>
<dbReference type="Pfam" id="PF00128">
    <property type="entry name" value="Alpha-amylase"/>
    <property type="match status" value="1"/>
</dbReference>
<comment type="caution">
    <text evidence="3">The sequence shown here is derived from an EMBL/GenBank/DDBJ whole genome shotgun (WGS) entry which is preliminary data.</text>
</comment>
<dbReference type="EMBL" id="JANTQA010000060">
    <property type="protein sequence ID" value="KAJ3428168.1"/>
    <property type="molecule type" value="Genomic_DNA"/>
</dbReference>
<dbReference type="InterPro" id="IPR017853">
    <property type="entry name" value="GH"/>
</dbReference>
<feature type="domain" description="Glycosyl hydrolase family 13 catalytic" evidence="2">
    <location>
        <begin position="80"/>
        <end position="415"/>
    </location>
</feature>
<feature type="chain" id="PRO_5044023692" evidence="1">
    <location>
        <begin position="24"/>
        <end position="513"/>
    </location>
</feature>
<dbReference type="CDD" id="cd11347">
    <property type="entry name" value="AmyAc_1"/>
    <property type="match status" value="1"/>
</dbReference>
<reference evidence="3" key="1">
    <citation type="submission" date="2022-08" db="EMBL/GenBank/DDBJ databases">
        <title>Novel sulphate-reducing endosymbionts in the free-living metamonad Anaeramoeba.</title>
        <authorList>
            <person name="Jerlstrom-Hultqvist J."/>
            <person name="Cepicka I."/>
            <person name="Gallot-Lavallee L."/>
            <person name="Salas-Leiva D."/>
            <person name="Curtis B.A."/>
            <person name="Zahonova K."/>
            <person name="Pipaliya S."/>
            <person name="Dacks J."/>
            <person name="Roger A.J."/>
        </authorList>
    </citation>
    <scope>NUCLEOTIDE SEQUENCE</scope>
    <source>
        <strain evidence="3">Busselton2</strain>
    </source>
</reference>
<dbReference type="Proteomes" id="UP001146793">
    <property type="component" value="Unassembled WGS sequence"/>
</dbReference>
<organism evidence="3 4">
    <name type="scientific">Anaeramoeba flamelloides</name>
    <dbReference type="NCBI Taxonomy" id="1746091"/>
    <lineage>
        <taxon>Eukaryota</taxon>
        <taxon>Metamonada</taxon>
        <taxon>Anaeramoebidae</taxon>
        <taxon>Anaeramoeba</taxon>
    </lineage>
</organism>
<sequence>MIKKSLLLFALLFIFQSIPMVKCDNYYPLMMEYSTRPWLYSLSQKYGKTINLGNIPDSEYDALEEQKLDYVWMMGMWKLGAYGLRYDRTNQAELSYFKTLLPDFTIDDVIGSPYAITEYVINPDIGTTEDLINFRKRLNGMGTKLILDFVPNHSAVDCPWNTTNPKYYIHAPKGSVPPYDSSTYLPWGIAYGGEKYDGAWKDTAQLNYWNQDLRDAQIQNLLAIAKYADGIRTDMTQLALNDVIQMDWSNQLSSWGYNKPSTEFWCDAISAVKAQYPDLIFVGEQYWGYDDQLINCGFDFLYDKALLDDLASYKMSDIWNYLNSKISYFPKYAHYTENHDEPRAITKFGSWWQADAGALASFTLPGMRFSFEGQWKGFKNKLDVHLRRAKSEDPIQDVVDFYKKFQNILATDVFRKGTWTLINDCSNKNQLITYRWSYKKSDGSYDKRLVVINFSGSQAYGDVVVSDAYAQSGDNIVITELLTDKQYTRSASQMRSTGLDVIVNSWYAQIFSY</sequence>
<evidence type="ECO:0000259" key="2">
    <source>
        <dbReference type="SMART" id="SM00642"/>
    </source>
</evidence>
<dbReference type="GO" id="GO:0005975">
    <property type="term" value="P:carbohydrate metabolic process"/>
    <property type="evidence" value="ECO:0007669"/>
    <property type="project" value="InterPro"/>
</dbReference>
<evidence type="ECO:0000313" key="4">
    <source>
        <dbReference type="Proteomes" id="UP001146793"/>
    </source>
</evidence>
<evidence type="ECO:0000256" key="1">
    <source>
        <dbReference type="SAM" id="SignalP"/>
    </source>
</evidence>